<dbReference type="Pfam" id="PF07969">
    <property type="entry name" value="Amidohydro_3"/>
    <property type="match status" value="1"/>
</dbReference>
<name>A0A4Q2UZ86_FUSOX</name>
<proteinExistence type="predicted"/>
<reference evidence="2 3" key="1">
    <citation type="submission" date="2016-12" db="EMBL/GenBank/DDBJ databases">
        <title>Draft genome sequence of Fusarium oxysporum causing rot on Narcissus.</title>
        <authorList>
            <person name="Armitage A.D."/>
            <person name="Taylor A."/>
            <person name="Clarkson J.P."/>
            <person name="Harrison R.J."/>
            <person name="Jackson A.C."/>
        </authorList>
    </citation>
    <scope>NUCLEOTIDE SEQUENCE [LARGE SCALE GENOMIC DNA]</scope>
    <source>
        <strain evidence="2 3">N139</strain>
    </source>
</reference>
<protein>
    <recommendedName>
        <fullName evidence="1">Amidohydrolase 3 domain-containing protein</fullName>
    </recommendedName>
</protein>
<evidence type="ECO:0000313" key="2">
    <source>
        <dbReference type="EMBL" id="RYC79424.1"/>
    </source>
</evidence>
<evidence type="ECO:0000313" key="3">
    <source>
        <dbReference type="Proteomes" id="UP000290540"/>
    </source>
</evidence>
<dbReference type="InterPro" id="IPR013108">
    <property type="entry name" value="Amidohydro_3"/>
</dbReference>
<accession>A0A4Q2UZ86</accession>
<dbReference type="Proteomes" id="UP000290540">
    <property type="component" value="Unassembled WGS sequence"/>
</dbReference>
<dbReference type="Gene3D" id="3.10.310.70">
    <property type="match status" value="1"/>
</dbReference>
<dbReference type="Gene3D" id="2.30.40.10">
    <property type="entry name" value="Urease, subunit C, domain 1"/>
    <property type="match status" value="1"/>
</dbReference>
<dbReference type="GO" id="GO:0016810">
    <property type="term" value="F:hydrolase activity, acting on carbon-nitrogen (but not peptide) bonds"/>
    <property type="evidence" value="ECO:0007669"/>
    <property type="project" value="InterPro"/>
</dbReference>
<dbReference type="EMBL" id="MQTW01000642">
    <property type="protein sequence ID" value="RYC79424.1"/>
    <property type="molecule type" value="Genomic_DNA"/>
</dbReference>
<organism evidence="2 3">
    <name type="scientific">Fusarium oxysporum f. sp. narcissi</name>
    <dbReference type="NCBI Taxonomy" id="451672"/>
    <lineage>
        <taxon>Eukaryota</taxon>
        <taxon>Fungi</taxon>
        <taxon>Dikarya</taxon>
        <taxon>Ascomycota</taxon>
        <taxon>Pezizomycotina</taxon>
        <taxon>Sordariomycetes</taxon>
        <taxon>Hypocreomycetidae</taxon>
        <taxon>Hypocreales</taxon>
        <taxon>Nectriaceae</taxon>
        <taxon>Fusarium</taxon>
        <taxon>Fusarium oxysporum species complex</taxon>
    </lineage>
</organism>
<dbReference type="AlphaFoldDB" id="A0A4Q2UZ86"/>
<dbReference type="SUPFAM" id="SSF51338">
    <property type="entry name" value="Composite domain of metallo-dependent hydrolases"/>
    <property type="match status" value="1"/>
</dbReference>
<dbReference type="InterPro" id="IPR011059">
    <property type="entry name" value="Metal-dep_hydrolase_composite"/>
</dbReference>
<gene>
    <name evidence="2" type="ORF">BFJ63_vAg17694</name>
</gene>
<feature type="domain" description="Amidohydrolase 3" evidence="1">
    <location>
        <begin position="57"/>
        <end position="157"/>
    </location>
</feature>
<sequence>MVVDLSGKTAVNVAYINGVVLPSATAPSAQAILIQDGLVVAVGTNEEVLKARGPDVEVQDIKGAVLAPGLIDTHPHLIHFAAARAPLVNLLDVKSHEEVIEAIAKRAATLPKGEWIPASPIGDPQYFVKRSYRDLKGGMPDRHVLDKASTDHPMLLILRSSAG</sequence>
<comment type="caution">
    <text evidence="2">The sequence shown here is derived from an EMBL/GenBank/DDBJ whole genome shotgun (WGS) entry which is preliminary data.</text>
</comment>
<evidence type="ECO:0000259" key="1">
    <source>
        <dbReference type="Pfam" id="PF07969"/>
    </source>
</evidence>
<dbReference type="PANTHER" id="PTHR22642">
    <property type="entry name" value="IMIDAZOLONEPROPIONASE"/>
    <property type="match status" value="1"/>
</dbReference>
<dbReference type="PANTHER" id="PTHR22642:SF2">
    <property type="entry name" value="PROTEIN LONG AFTER FAR-RED 3"/>
    <property type="match status" value="1"/>
</dbReference>